<reference evidence="1 2" key="1">
    <citation type="journal article" date="2022" name="New Phytol.">
        <title>Ecological generalism drives hyperdiversity of secondary metabolite gene clusters in xylarialean endophytes.</title>
        <authorList>
            <person name="Franco M.E.E."/>
            <person name="Wisecaver J.H."/>
            <person name="Arnold A.E."/>
            <person name="Ju Y.M."/>
            <person name="Slot J.C."/>
            <person name="Ahrendt S."/>
            <person name="Moore L.P."/>
            <person name="Eastman K.E."/>
            <person name="Scott K."/>
            <person name="Konkel Z."/>
            <person name="Mondo S.J."/>
            <person name="Kuo A."/>
            <person name="Hayes R.D."/>
            <person name="Haridas S."/>
            <person name="Andreopoulos B."/>
            <person name="Riley R."/>
            <person name="LaButti K."/>
            <person name="Pangilinan J."/>
            <person name="Lipzen A."/>
            <person name="Amirebrahimi M."/>
            <person name="Yan J."/>
            <person name="Adam C."/>
            <person name="Keymanesh K."/>
            <person name="Ng V."/>
            <person name="Louie K."/>
            <person name="Northen T."/>
            <person name="Drula E."/>
            <person name="Henrissat B."/>
            <person name="Hsieh H.M."/>
            <person name="Youens-Clark K."/>
            <person name="Lutzoni F."/>
            <person name="Miadlikowska J."/>
            <person name="Eastwood D.C."/>
            <person name="Hamelin R.C."/>
            <person name="Grigoriev I.V."/>
            <person name="U'Ren J.M."/>
        </authorList>
    </citation>
    <scope>NUCLEOTIDE SEQUENCE [LARGE SCALE GENOMIC DNA]</scope>
    <source>
        <strain evidence="1 2">CBS 119005</strain>
    </source>
</reference>
<evidence type="ECO:0000313" key="2">
    <source>
        <dbReference type="Proteomes" id="UP001497700"/>
    </source>
</evidence>
<organism evidence="1 2">
    <name type="scientific">Hypoxylon rubiginosum</name>
    <dbReference type="NCBI Taxonomy" id="110542"/>
    <lineage>
        <taxon>Eukaryota</taxon>
        <taxon>Fungi</taxon>
        <taxon>Dikarya</taxon>
        <taxon>Ascomycota</taxon>
        <taxon>Pezizomycotina</taxon>
        <taxon>Sordariomycetes</taxon>
        <taxon>Xylariomycetidae</taxon>
        <taxon>Xylariales</taxon>
        <taxon>Hypoxylaceae</taxon>
        <taxon>Hypoxylon</taxon>
    </lineage>
</organism>
<keyword evidence="2" id="KW-1185">Reference proteome</keyword>
<dbReference type="EMBL" id="MU393421">
    <property type="protein sequence ID" value="KAI4871172.1"/>
    <property type="molecule type" value="Genomic_DNA"/>
</dbReference>
<name>A0ACB9ZIQ6_9PEZI</name>
<comment type="caution">
    <text evidence="1">The sequence shown here is derived from an EMBL/GenBank/DDBJ whole genome shotgun (WGS) entry which is preliminary data.</text>
</comment>
<dbReference type="Proteomes" id="UP001497700">
    <property type="component" value="Unassembled WGS sequence"/>
</dbReference>
<protein>
    <submittedName>
        <fullName evidence="1">Uncharacterized protein</fullName>
    </submittedName>
</protein>
<evidence type="ECO:0000313" key="1">
    <source>
        <dbReference type="EMBL" id="KAI4871172.1"/>
    </source>
</evidence>
<sequence length="89" mass="10357">MSAAWVFRTLSPFRAFCTLISNLYVGRAPIEADVGCNKQRNYEAITNRILLQLRTQAISRERPTRERYDDSVVCPGKKEKDAHYRACYR</sequence>
<proteinExistence type="predicted"/>
<accession>A0ACB9ZIQ6</accession>
<gene>
    <name evidence="1" type="ORF">F4820DRAFT_8227</name>
</gene>